<comment type="caution">
    <text evidence="1">The sequence shown here is derived from an EMBL/GenBank/DDBJ whole genome shotgun (WGS) entry which is preliminary data.</text>
</comment>
<dbReference type="EMBL" id="JAGMVJ010000008">
    <property type="protein sequence ID" value="KAH7088381.1"/>
    <property type="molecule type" value="Genomic_DNA"/>
</dbReference>
<sequence length="213" mass="23274">MKGGDADCHNVGCNVCAYDYYCTTVDDKNVLPKPEEMLIIAGASDITGLPAVLTNFLEAGQLRNQWAKHICKEITKVPSDQEFEAGVWHYSIQGTHKRVMSLTHDGECLTMLVTWEPSEIRLLPMFDSMKMDLCTKAIEKAAGNTHTLEYGAFDLKSVAAIKNRHAVSISTPGSKRGGGKTKRGRSGNTVAFINIELGDHNKEVGLFNGNGMP</sequence>
<gene>
    <name evidence="1" type="ORF">FB567DRAFT_441659</name>
</gene>
<evidence type="ECO:0000313" key="2">
    <source>
        <dbReference type="Proteomes" id="UP000813461"/>
    </source>
</evidence>
<dbReference type="OrthoDB" id="3770318at2759"/>
<evidence type="ECO:0000313" key="1">
    <source>
        <dbReference type="EMBL" id="KAH7088381.1"/>
    </source>
</evidence>
<keyword evidence="2" id="KW-1185">Reference proteome</keyword>
<reference evidence="1" key="1">
    <citation type="journal article" date="2021" name="Nat. Commun.">
        <title>Genetic determinants of endophytism in the Arabidopsis root mycobiome.</title>
        <authorList>
            <person name="Mesny F."/>
            <person name="Miyauchi S."/>
            <person name="Thiergart T."/>
            <person name="Pickel B."/>
            <person name="Atanasova L."/>
            <person name="Karlsson M."/>
            <person name="Huettel B."/>
            <person name="Barry K.W."/>
            <person name="Haridas S."/>
            <person name="Chen C."/>
            <person name="Bauer D."/>
            <person name="Andreopoulos W."/>
            <person name="Pangilinan J."/>
            <person name="LaButti K."/>
            <person name="Riley R."/>
            <person name="Lipzen A."/>
            <person name="Clum A."/>
            <person name="Drula E."/>
            <person name="Henrissat B."/>
            <person name="Kohler A."/>
            <person name="Grigoriev I.V."/>
            <person name="Martin F.M."/>
            <person name="Hacquard S."/>
        </authorList>
    </citation>
    <scope>NUCLEOTIDE SEQUENCE</scope>
    <source>
        <strain evidence="1">MPI-SDFR-AT-0120</strain>
    </source>
</reference>
<protein>
    <submittedName>
        <fullName evidence="1">Uncharacterized protein</fullName>
    </submittedName>
</protein>
<accession>A0A8K0R5X2</accession>
<dbReference type="AlphaFoldDB" id="A0A8K0R5X2"/>
<dbReference type="Proteomes" id="UP000813461">
    <property type="component" value="Unassembled WGS sequence"/>
</dbReference>
<organism evidence="1 2">
    <name type="scientific">Paraphoma chrysanthemicola</name>
    <dbReference type="NCBI Taxonomy" id="798071"/>
    <lineage>
        <taxon>Eukaryota</taxon>
        <taxon>Fungi</taxon>
        <taxon>Dikarya</taxon>
        <taxon>Ascomycota</taxon>
        <taxon>Pezizomycotina</taxon>
        <taxon>Dothideomycetes</taxon>
        <taxon>Pleosporomycetidae</taxon>
        <taxon>Pleosporales</taxon>
        <taxon>Pleosporineae</taxon>
        <taxon>Phaeosphaeriaceae</taxon>
        <taxon>Paraphoma</taxon>
    </lineage>
</organism>
<name>A0A8K0R5X2_9PLEO</name>
<proteinExistence type="predicted"/>